<keyword evidence="2" id="KW-1185">Reference proteome</keyword>
<accession>A0A507EA41</accession>
<sequence length="85" mass="9432">MRTLDKIKKPLALRPPKVQAATTCAVEVATLFNCWRAMSVDAPQCAESAKALMTCMAAQGKKTDPAYSVNEINHWLAKSRRKKQL</sequence>
<reference evidence="1 2" key="1">
    <citation type="journal article" date="2019" name="Sci. Rep.">
        <title>Comparative genomics of chytrid fungi reveal insights into the obligate biotrophic and pathogenic lifestyle of Synchytrium endobioticum.</title>
        <authorList>
            <person name="van de Vossenberg B.T.L.H."/>
            <person name="Warris S."/>
            <person name="Nguyen H.D.T."/>
            <person name="van Gent-Pelzer M.P.E."/>
            <person name="Joly D.L."/>
            <person name="van de Geest H.C."/>
            <person name="Bonants P.J.M."/>
            <person name="Smith D.S."/>
            <person name="Levesque C.A."/>
            <person name="van der Lee T.A.J."/>
        </authorList>
    </citation>
    <scope>NUCLEOTIDE SEQUENCE [LARGE SCALE GENOMIC DNA]</scope>
    <source>
        <strain evidence="1 2">CBS 809.83</strain>
    </source>
</reference>
<evidence type="ECO:0000313" key="1">
    <source>
        <dbReference type="EMBL" id="TPX60684.1"/>
    </source>
</evidence>
<dbReference type="EMBL" id="QEAQ01000013">
    <property type="protein sequence ID" value="TPX60684.1"/>
    <property type="molecule type" value="Genomic_DNA"/>
</dbReference>
<protein>
    <recommendedName>
        <fullName evidence="3">CHCH domain-containing protein</fullName>
    </recommendedName>
</protein>
<evidence type="ECO:0000313" key="2">
    <source>
        <dbReference type="Proteomes" id="UP000318582"/>
    </source>
</evidence>
<gene>
    <name evidence="1" type="ORF">PhCBS80983_g01631</name>
</gene>
<organism evidence="1 2">
    <name type="scientific">Powellomyces hirtus</name>
    <dbReference type="NCBI Taxonomy" id="109895"/>
    <lineage>
        <taxon>Eukaryota</taxon>
        <taxon>Fungi</taxon>
        <taxon>Fungi incertae sedis</taxon>
        <taxon>Chytridiomycota</taxon>
        <taxon>Chytridiomycota incertae sedis</taxon>
        <taxon>Chytridiomycetes</taxon>
        <taxon>Spizellomycetales</taxon>
        <taxon>Powellomycetaceae</taxon>
        <taxon>Powellomyces</taxon>
    </lineage>
</organism>
<evidence type="ECO:0008006" key="3">
    <source>
        <dbReference type="Google" id="ProtNLM"/>
    </source>
</evidence>
<name>A0A507EA41_9FUNG</name>
<proteinExistence type="predicted"/>
<dbReference type="Proteomes" id="UP000318582">
    <property type="component" value="Unassembled WGS sequence"/>
</dbReference>
<dbReference type="AlphaFoldDB" id="A0A507EA41"/>
<comment type="caution">
    <text evidence="1">The sequence shown here is derived from an EMBL/GenBank/DDBJ whole genome shotgun (WGS) entry which is preliminary data.</text>
</comment>